<comment type="subcellular location">
    <subcellularLocation>
        <location evidence="1 11">Nucleus</location>
    </subcellularLocation>
</comment>
<keyword evidence="5" id="KW-0498">Mitosis</keyword>
<dbReference type="GO" id="GO:0005694">
    <property type="term" value="C:chromosome"/>
    <property type="evidence" value="ECO:0007669"/>
    <property type="project" value="InterPro"/>
</dbReference>
<evidence type="ECO:0000256" key="2">
    <source>
        <dbReference type="ARBA" id="ARBA00005231"/>
    </source>
</evidence>
<dbReference type="Proteomes" id="UP000285301">
    <property type="component" value="Unassembled WGS sequence"/>
</dbReference>
<evidence type="ECO:0000256" key="10">
    <source>
        <dbReference type="ARBA" id="ARBA00023306"/>
    </source>
</evidence>
<evidence type="ECO:0000256" key="12">
    <source>
        <dbReference type="SAM" id="Coils"/>
    </source>
</evidence>
<keyword evidence="9 11" id="KW-0539">Nucleus</keyword>
<dbReference type="GO" id="GO:0005524">
    <property type="term" value="F:ATP binding"/>
    <property type="evidence" value="ECO:0007669"/>
    <property type="project" value="UniProtKB-KW"/>
</dbReference>
<feature type="coiled-coil region" evidence="12">
    <location>
        <begin position="403"/>
        <end position="494"/>
    </location>
</feature>
<evidence type="ECO:0000256" key="6">
    <source>
        <dbReference type="ARBA" id="ARBA00022840"/>
    </source>
</evidence>
<dbReference type="GO" id="GO:0016887">
    <property type="term" value="F:ATP hydrolysis activity"/>
    <property type="evidence" value="ECO:0007669"/>
    <property type="project" value="InterPro"/>
</dbReference>
<dbReference type="SUPFAM" id="SSF75553">
    <property type="entry name" value="Smc hinge domain"/>
    <property type="match status" value="1"/>
</dbReference>
<comment type="caution">
    <text evidence="14">The sequence shown here is derived from an EMBL/GenBank/DDBJ whole genome shotgun (WGS) entry which is preliminary data.</text>
</comment>
<comment type="similarity">
    <text evidence="2">Belongs to the SMC family. SMC2 subfamily.</text>
</comment>
<dbReference type="SUPFAM" id="SSF52540">
    <property type="entry name" value="P-loop containing nucleoside triphosphate hydrolases"/>
    <property type="match status" value="1"/>
</dbReference>
<dbReference type="InterPro" id="IPR027417">
    <property type="entry name" value="P-loop_NTPase"/>
</dbReference>
<accession>A0A443QNZ4</accession>
<organism evidence="14 15">
    <name type="scientific">Dinothrombium tinctorium</name>
    <dbReference type="NCBI Taxonomy" id="1965070"/>
    <lineage>
        <taxon>Eukaryota</taxon>
        <taxon>Metazoa</taxon>
        <taxon>Ecdysozoa</taxon>
        <taxon>Arthropoda</taxon>
        <taxon>Chelicerata</taxon>
        <taxon>Arachnida</taxon>
        <taxon>Acari</taxon>
        <taxon>Acariformes</taxon>
        <taxon>Trombidiformes</taxon>
        <taxon>Prostigmata</taxon>
        <taxon>Anystina</taxon>
        <taxon>Parasitengona</taxon>
        <taxon>Trombidioidea</taxon>
        <taxon>Trombidiidae</taxon>
        <taxon>Dinothrombium</taxon>
    </lineage>
</organism>
<dbReference type="AlphaFoldDB" id="A0A443QNZ4"/>
<dbReference type="GO" id="GO:0030261">
    <property type="term" value="P:chromosome condensation"/>
    <property type="evidence" value="ECO:0007669"/>
    <property type="project" value="UniProtKB-KW"/>
</dbReference>
<dbReference type="Gene3D" id="3.30.70.1620">
    <property type="match status" value="1"/>
</dbReference>
<evidence type="ECO:0000256" key="7">
    <source>
        <dbReference type="ARBA" id="ARBA00023054"/>
    </source>
</evidence>
<gene>
    <name evidence="14" type="ORF">B4U79_08901</name>
</gene>
<dbReference type="SMART" id="SM00968">
    <property type="entry name" value="SMC_hinge"/>
    <property type="match status" value="1"/>
</dbReference>
<dbReference type="EMBL" id="NCKU01005315">
    <property type="protein sequence ID" value="RWS04717.1"/>
    <property type="molecule type" value="Genomic_DNA"/>
</dbReference>
<feature type="coiled-coil region" evidence="12">
    <location>
        <begin position="687"/>
        <end position="738"/>
    </location>
</feature>
<dbReference type="GO" id="GO:0005634">
    <property type="term" value="C:nucleus"/>
    <property type="evidence" value="ECO:0007669"/>
    <property type="project" value="UniProtKB-SubCell"/>
</dbReference>
<dbReference type="Pfam" id="PF06470">
    <property type="entry name" value="SMC_hinge"/>
    <property type="match status" value="1"/>
</dbReference>
<evidence type="ECO:0000259" key="13">
    <source>
        <dbReference type="SMART" id="SM00968"/>
    </source>
</evidence>
<evidence type="ECO:0000313" key="15">
    <source>
        <dbReference type="Proteomes" id="UP000285301"/>
    </source>
</evidence>
<dbReference type="InterPro" id="IPR027120">
    <property type="entry name" value="Smc2_ABC"/>
</dbReference>
<evidence type="ECO:0000256" key="9">
    <source>
        <dbReference type="ARBA" id="ARBA00023242"/>
    </source>
</evidence>
<dbReference type="PANTHER" id="PTHR43977">
    <property type="entry name" value="STRUCTURAL MAINTENANCE OF CHROMOSOMES PROTEIN 3"/>
    <property type="match status" value="1"/>
</dbReference>
<feature type="coiled-coil region" evidence="12">
    <location>
        <begin position="980"/>
        <end position="1007"/>
    </location>
</feature>
<reference evidence="14 15" key="1">
    <citation type="journal article" date="2018" name="Gigascience">
        <title>Genomes of trombidid mites reveal novel predicted allergens and laterally-transferred genes associated with secondary metabolism.</title>
        <authorList>
            <person name="Dong X."/>
            <person name="Chaisiri K."/>
            <person name="Xia D."/>
            <person name="Armstrong S.D."/>
            <person name="Fang Y."/>
            <person name="Donnelly M.J."/>
            <person name="Kadowaki T."/>
            <person name="McGarry J.W."/>
            <person name="Darby A.C."/>
            <person name="Makepeace B.L."/>
        </authorList>
    </citation>
    <scope>NUCLEOTIDE SEQUENCE [LARGE SCALE GENOMIC DNA]</scope>
    <source>
        <strain evidence="14">UoL-WK</strain>
    </source>
</reference>
<feature type="domain" description="SMC hinge" evidence="13">
    <location>
        <begin position="519"/>
        <end position="639"/>
    </location>
</feature>
<evidence type="ECO:0000256" key="4">
    <source>
        <dbReference type="ARBA" id="ARBA00022741"/>
    </source>
</evidence>
<evidence type="ECO:0000256" key="8">
    <source>
        <dbReference type="ARBA" id="ARBA00023067"/>
    </source>
</evidence>
<feature type="coiled-coil region" evidence="12">
    <location>
        <begin position="246"/>
        <end position="290"/>
    </location>
</feature>
<dbReference type="FunFam" id="3.40.50.300:FF:000385">
    <property type="entry name" value="Structural maintenance of chromosomes 2"/>
    <property type="match status" value="1"/>
</dbReference>
<dbReference type="InterPro" id="IPR036277">
    <property type="entry name" value="SMC_hinge_sf"/>
</dbReference>
<dbReference type="CDD" id="cd03273">
    <property type="entry name" value="ABC_SMC2_euk"/>
    <property type="match status" value="1"/>
</dbReference>
<dbReference type="OrthoDB" id="10255539at2759"/>
<feature type="coiled-coil region" evidence="12">
    <location>
        <begin position="765"/>
        <end position="929"/>
    </location>
</feature>
<keyword evidence="7 12" id="KW-0175">Coiled coil</keyword>
<dbReference type="GO" id="GO:0051301">
    <property type="term" value="P:cell division"/>
    <property type="evidence" value="ECO:0007669"/>
    <property type="project" value="UniProtKB-KW"/>
</dbReference>
<evidence type="ECO:0000256" key="1">
    <source>
        <dbReference type="ARBA" id="ARBA00004123"/>
    </source>
</evidence>
<evidence type="ECO:0000256" key="11">
    <source>
        <dbReference type="PIRNR" id="PIRNR005719"/>
    </source>
</evidence>
<protein>
    <recommendedName>
        <fullName evidence="11">Structural maintenance of chromosomes protein</fullName>
    </recommendedName>
</protein>
<dbReference type="InterPro" id="IPR024704">
    <property type="entry name" value="SMC"/>
</dbReference>
<evidence type="ECO:0000256" key="5">
    <source>
        <dbReference type="ARBA" id="ARBA00022776"/>
    </source>
</evidence>
<feature type="coiled-coil region" evidence="12">
    <location>
        <begin position="317"/>
        <end position="379"/>
    </location>
</feature>
<keyword evidence="4" id="KW-0547">Nucleotide-binding</keyword>
<dbReference type="STRING" id="1965070.A0A443QNZ4"/>
<dbReference type="Pfam" id="PF02463">
    <property type="entry name" value="SMC_N"/>
    <property type="match status" value="2"/>
</dbReference>
<name>A0A443QNZ4_9ACAR</name>
<keyword evidence="8" id="KW-0226">DNA condensation</keyword>
<dbReference type="Gene3D" id="1.20.1060.20">
    <property type="match status" value="1"/>
</dbReference>
<dbReference type="InterPro" id="IPR003395">
    <property type="entry name" value="RecF/RecN/SMC_N"/>
</dbReference>
<keyword evidence="6" id="KW-0067">ATP-binding</keyword>
<dbReference type="PIRSF" id="PIRSF005719">
    <property type="entry name" value="SMC"/>
    <property type="match status" value="1"/>
</dbReference>
<dbReference type="Gene3D" id="3.40.50.300">
    <property type="entry name" value="P-loop containing nucleotide triphosphate hydrolases"/>
    <property type="match status" value="2"/>
</dbReference>
<evidence type="ECO:0000313" key="14">
    <source>
        <dbReference type="EMBL" id="RWS04717.1"/>
    </source>
</evidence>
<keyword evidence="3" id="KW-0132">Cell division</keyword>
<dbReference type="InterPro" id="IPR010935">
    <property type="entry name" value="SMC_hinge"/>
</dbReference>
<evidence type="ECO:0000256" key="3">
    <source>
        <dbReference type="ARBA" id="ARBA00022618"/>
    </source>
</evidence>
<keyword evidence="10" id="KW-0131">Cell cycle</keyword>
<keyword evidence="15" id="KW-1185">Reference proteome</keyword>
<sequence>MHIKSIVIDGFKSYGQRTEIGPFDSLFNAITGLNGSGKSNILDAICFVLGLSNMSLARVSNLRELIYKNGQTGVIKASVTITFDNKDKERSPSGYDQFNEIVIRREVLLNSRTKYYVNAFNATNQQVADLFHSVQLNINNPHFLIMQGRITKVLNMKPNEILAMVEEATGVSMYELKKKTTRATIEKKDNQLKQVDSLIAETIKPKIEQLKQEQSGLLEYKKVVAELEHLEKKYIVFQYIRAEKICENAGAKKVEKQNKIDALKQLIDQNAEKVNEVNSLIVRLEKQKDEESGGKLKELEEKLQEVQMSDAKQTGDINILKDSLKEEEKELKQLEKLFNDDKKLMASKENEYNKLKDKFESLEEACRNDEALVKKAEKDLEAIWNGLSRASDGKAAVSLTDQLMQAENELAVIGTENQKAENMIKHCKQELIKKESDLKKEKGSGSSLSRSIAEKENDLEKLKNTICHFDEERHKQLIDERHSLKKEIDIKKEETNNMQYKFPQSRFDYNNPTPNFDRSKVYGVVCNLFAVKDSRAFTALEIAAGGKLYNVVVDNEETAKLIFEKSQMKRRCTLLPLNKIEGRDVDIRALRNAEKHVGKENVCSALSLIEYDPRFHNAMKYVFGDVLVCPTMEAARKVAFADDVQKKTVTFDGEVFDPSGTLFGGFLGQRGQNLVQIKKIQKNLNDIRALEDRLQIIVDELNSMNAASQKFTQQKNQIDLLTREINLLKERLQQTNEHLLINEIEKMKVSIKENEDLIATNVERKKKAEKKMKEVQFKLKDYKNVREKELQEAKQMLEKAKKNYEKSQKAIASSKQTVSALLLEIEDLKKSSDSYKPQIDKSEEEIIKISSRIQTEEEELKCIKERVREIQELVKEQKKTLKSQSDEISKLHKQKDRILKIVEDTKLEIKEIEHEISQIDDDSKEANRVIKSLSKKNTWINEEKQLFEENEALATEKGQELHQRIQKLTATKTNLAKTVNMRANIMLSDKEKEAEELSKRRKIIENDKAKLLRYIDEVDQKKKDALYNAWEKINKDFGSIFSTLLPNSNAKLDVPEGKTLLDGLEVRVAFGEVWKESLTELSGGQRSLVALSLILALLLYNPAPIYILDEVDAALDQNHTRNIGNMIKQHFSKSQFIIVSLKDDMFDNANVLFQTKFVDGNSTVKRTEKSKKSQK</sequence>
<proteinExistence type="inferred from homology"/>